<gene>
    <name evidence="4" type="ORF">CW686_02800</name>
</gene>
<dbReference type="PANTHER" id="PTHR43046:SF2">
    <property type="entry name" value="8-OXO-DGTP DIPHOSPHATASE-RELATED"/>
    <property type="match status" value="1"/>
</dbReference>
<keyword evidence="2" id="KW-0378">Hydrolase</keyword>
<dbReference type="Gene3D" id="3.90.79.10">
    <property type="entry name" value="Nucleoside Triphosphate Pyrophosphohydrolase"/>
    <property type="match status" value="1"/>
</dbReference>
<dbReference type="RefSeq" id="WP_101035746.1">
    <property type="nucleotide sequence ID" value="NZ_PIWT01000005.1"/>
</dbReference>
<dbReference type="InterPro" id="IPR000086">
    <property type="entry name" value="NUDIX_hydrolase_dom"/>
</dbReference>
<dbReference type="PROSITE" id="PS51462">
    <property type="entry name" value="NUDIX"/>
    <property type="match status" value="1"/>
</dbReference>
<dbReference type="EMBL" id="PIXC01000004">
    <property type="protein sequence ID" value="PKE26865.1"/>
    <property type="molecule type" value="Genomic_DNA"/>
</dbReference>
<name>A0A855GVM5_9STAP</name>
<sequence>MYDNGKRRSRLGSVAMFEVKTEIRIIPDGYESTNAYFHNHVLNNYLELGVKLIGRWVNEDYTVITEIWGYIDEQHYREFFEMRKKTIHYKNSLPEKLANDKWIISKKEMIIHPTGDYKQDLHLVSTNVYVTNDKNEVLLVRSLHRSDTLELPGGRLDKDEDVIQGAIREVKEETGLDVELTALLYTSHNKTTGVINFTFHGRVTGGVLKDAPEETVDVAFYPVTAVNIDQYVTLPFQKQRLLKAMDLRQQQFDLFENRPFKVLTAFQ</sequence>
<protein>
    <recommendedName>
        <fullName evidence="3">Nudix hydrolase domain-containing protein</fullName>
    </recommendedName>
</protein>
<evidence type="ECO:0000256" key="2">
    <source>
        <dbReference type="ARBA" id="ARBA00022801"/>
    </source>
</evidence>
<organism evidence="4 5">
    <name type="scientific">Macrococcoides caseolyticum</name>
    <dbReference type="NCBI Taxonomy" id="69966"/>
    <lineage>
        <taxon>Bacteria</taxon>
        <taxon>Bacillati</taxon>
        <taxon>Bacillota</taxon>
        <taxon>Bacilli</taxon>
        <taxon>Bacillales</taxon>
        <taxon>Staphylococcaceae</taxon>
        <taxon>Macrococcoides</taxon>
    </lineage>
</organism>
<comment type="cofactor">
    <cofactor evidence="1">
        <name>Mg(2+)</name>
        <dbReference type="ChEBI" id="CHEBI:18420"/>
    </cofactor>
</comment>
<reference evidence="4 5" key="1">
    <citation type="submission" date="2017-12" db="EMBL/GenBank/DDBJ databases">
        <title>Genomics of Macrococcus caseolyticus.</title>
        <authorList>
            <person name="MacFadyen A.C."/>
            <person name="Paterson G.K."/>
        </authorList>
    </citation>
    <scope>NUCLEOTIDE SEQUENCE [LARGE SCALE GENOMIC DNA]</scope>
    <source>
        <strain evidence="4 5">5788_EF188</strain>
    </source>
</reference>
<evidence type="ECO:0000256" key="1">
    <source>
        <dbReference type="ARBA" id="ARBA00001946"/>
    </source>
</evidence>
<proteinExistence type="predicted"/>
<feature type="domain" description="Nudix hydrolase" evidence="3">
    <location>
        <begin position="121"/>
        <end position="244"/>
    </location>
</feature>
<evidence type="ECO:0000259" key="3">
    <source>
        <dbReference type="PROSITE" id="PS51462"/>
    </source>
</evidence>
<dbReference type="CDD" id="cd02883">
    <property type="entry name" value="NUDIX_Hydrolase"/>
    <property type="match status" value="1"/>
</dbReference>
<dbReference type="GO" id="GO:0016787">
    <property type="term" value="F:hydrolase activity"/>
    <property type="evidence" value="ECO:0007669"/>
    <property type="project" value="UniProtKB-KW"/>
</dbReference>
<dbReference type="PANTHER" id="PTHR43046">
    <property type="entry name" value="GDP-MANNOSE MANNOSYL HYDROLASE"/>
    <property type="match status" value="1"/>
</dbReference>
<accession>A0A855GVM5</accession>
<dbReference type="Proteomes" id="UP000233482">
    <property type="component" value="Unassembled WGS sequence"/>
</dbReference>
<dbReference type="SUPFAM" id="SSF55811">
    <property type="entry name" value="Nudix"/>
    <property type="match status" value="1"/>
</dbReference>
<dbReference type="Pfam" id="PF00293">
    <property type="entry name" value="NUDIX"/>
    <property type="match status" value="1"/>
</dbReference>
<dbReference type="AlphaFoldDB" id="A0A855GVM5"/>
<dbReference type="InterPro" id="IPR015797">
    <property type="entry name" value="NUDIX_hydrolase-like_dom_sf"/>
</dbReference>
<comment type="caution">
    <text evidence="4">The sequence shown here is derived from an EMBL/GenBank/DDBJ whole genome shotgun (WGS) entry which is preliminary data.</text>
</comment>
<evidence type="ECO:0000313" key="4">
    <source>
        <dbReference type="EMBL" id="PKE26865.1"/>
    </source>
</evidence>
<dbReference type="InterPro" id="IPR020084">
    <property type="entry name" value="NUDIX_hydrolase_CS"/>
</dbReference>
<evidence type="ECO:0000313" key="5">
    <source>
        <dbReference type="Proteomes" id="UP000233482"/>
    </source>
</evidence>
<dbReference type="PROSITE" id="PS00893">
    <property type="entry name" value="NUDIX_BOX"/>
    <property type="match status" value="1"/>
</dbReference>